<reference evidence="1 2" key="1">
    <citation type="submission" date="2016-04" db="EMBL/GenBank/DDBJ databases">
        <authorList>
            <person name="Evans L.H."/>
            <person name="Alamgir A."/>
            <person name="Owens N."/>
            <person name="Weber N.D."/>
            <person name="Virtaneva K."/>
            <person name="Barbian K."/>
            <person name="Babar A."/>
            <person name="Rosenke K."/>
        </authorList>
    </citation>
    <scope>NUCLEOTIDE SEQUENCE [LARGE SCALE GENOMIC DNA]</scope>
    <source>
        <strain evidence="1 2">LMa1</strain>
    </source>
</reference>
<accession>A0A1B7LD74</accession>
<proteinExistence type="predicted"/>
<organism evidence="1 2">
    <name type="scientific">Desulfotomaculum copahuensis</name>
    <dbReference type="NCBI Taxonomy" id="1838280"/>
    <lineage>
        <taxon>Bacteria</taxon>
        <taxon>Bacillati</taxon>
        <taxon>Bacillota</taxon>
        <taxon>Clostridia</taxon>
        <taxon>Eubacteriales</taxon>
        <taxon>Desulfotomaculaceae</taxon>
        <taxon>Desulfotomaculum</taxon>
    </lineage>
</organism>
<keyword evidence="2" id="KW-1185">Reference proteome</keyword>
<protein>
    <submittedName>
        <fullName evidence="1">Uncharacterized protein</fullName>
    </submittedName>
</protein>
<dbReference type="STRING" id="1838280.A6M21_12385"/>
<dbReference type="EMBL" id="LYVF01000171">
    <property type="protein sequence ID" value="OAT80860.1"/>
    <property type="molecule type" value="Genomic_DNA"/>
</dbReference>
<sequence>MNPLFPVLNINLFLVKINVLQTGAVIGMGQNFLPAWMPIHKTTAGTGSQYGDGSCILGTNSVIDDSDLLDIPQARVL</sequence>
<name>A0A1B7LD74_9FIRM</name>
<comment type="caution">
    <text evidence="1">The sequence shown here is derived from an EMBL/GenBank/DDBJ whole genome shotgun (WGS) entry which is preliminary data.</text>
</comment>
<evidence type="ECO:0000313" key="1">
    <source>
        <dbReference type="EMBL" id="OAT80860.1"/>
    </source>
</evidence>
<evidence type="ECO:0000313" key="2">
    <source>
        <dbReference type="Proteomes" id="UP000078532"/>
    </source>
</evidence>
<dbReference type="AlphaFoldDB" id="A0A1B7LD74"/>
<dbReference type="Proteomes" id="UP000078532">
    <property type="component" value="Unassembled WGS sequence"/>
</dbReference>
<gene>
    <name evidence="1" type="ORF">A6M21_12385</name>
</gene>